<dbReference type="SUPFAM" id="SSF56935">
    <property type="entry name" value="Porins"/>
    <property type="match status" value="1"/>
</dbReference>
<reference evidence="3 4" key="1">
    <citation type="submission" date="2019-02" db="EMBL/GenBank/DDBJ databases">
        <title>Pedobacter kyonggii whole genome sequence analysis.</title>
        <authorList>
            <person name="Dahal R.H."/>
        </authorList>
    </citation>
    <scope>NUCLEOTIDE SEQUENCE [LARGE SCALE GENOMIC DNA]</scope>
    <source>
        <strain evidence="3 4">K-4-11-1</strain>
    </source>
</reference>
<evidence type="ECO:0000313" key="3">
    <source>
        <dbReference type="EMBL" id="TBO41956.1"/>
    </source>
</evidence>
<comment type="caution">
    <text evidence="3">The sequence shown here is derived from an EMBL/GenBank/DDBJ whole genome shotgun (WGS) entry which is preliminary data.</text>
</comment>
<dbReference type="SUPFAM" id="SSF49464">
    <property type="entry name" value="Carboxypeptidase regulatory domain-like"/>
    <property type="match status" value="1"/>
</dbReference>
<gene>
    <name evidence="3" type="ORF">EYS08_12440</name>
</gene>
<dbReference type="Pfam" id="PF14905">
    <property type="entry name" value="OMP_b-brl_3"/>
    <property type="match status" value="1"/>
</dbReference>
<feature type="chain" id="PRO_5020345072" description="Outer membrane protein beta-barrel domain-containing protein" evidence="1">
    <location>
        <begin position="23"/>
        <end position="941"/>
    </location>
</feature>
<dbReference type="InterPro" id="IPR008969">
    <property type="entry name" value="CarboxyPept-like_regulatory"/>
</dbReference>
<dbReference type="InterPro" id="IPR041700">
    <property type="entry name" value="OMP_b-brl_3"/>
</dbReference>
<evidence type="ECO:0000256" key="1">
    <source>
        <dbReference type="SAM" id="SignalP"/>
    </source>
</evidence>
<name>A0A4Q9HCB5_9SPHI</name>
<dbReference type="RefSeq" id="WP_131030344.1">
    <property type="nucleotide sequence ID" value="NZ_SIXF01000010.1"/>
</dbReference>
<evidence type="ECO:0000313" key="4">
    <source>
        <dbReference type="Proteomes" id="UP000291819"/>
    </source>
</evidence>
<sequence length="941" mass="106140">MHHLQRYLTVFLILFCFYNSGAQQANPTQVGAVKGVIRDTTHNYNLKSATVSLFKGDSTLMSYQLSNNYGEFSFKSLPLNVKMHIEISHVGYRILRKSFTIMDGKTALDLKTLIIATKENNLQDVEVRVAPITMNGDTLEFNAAAFKLDSNAVVEDLLRKIPNVTLWGDGQITVNGREVKSLLVNGKQFFGGDFKMATQNIAKNALEKVQVYRERNESNPLDSTLTVNLKLKKGKDIGYFGKIGAGYGTTKKYETDASFNMFSPKMQLGIIGASNNINKTANSIRTLTANSTFKGLNTNVEYQPDFRQSGINQPNIGGITFTYNFIEKPVYDKKSTLNANYFVQNKNNENISNAQTTTSINATDKIYDTNTSSGNTASTNQTFDSNLEFVKKNHRLNINQSMSLNNGTSNNDTQRSAFDGQNVLTSTNNTKAQNNFNNKGFNLGIRYGLSPNYMTRRAHRFSGLNANYQLSINDNDNQRSNLTTFRSFVNAAANTDYDRRYNTQRESFNQTLLLELPNLKSFLFGRKNLADFDLSLKNNLELNNNTDHNLVEDLKGSVYATNTYLSNNTKTNIVDETPELTLSKSFRKSLSNRFDKNLRIEASAKQRFIFQDNRSDKALQNINRTYNKFVPEVSINYSNYQYGEFYRSMSLSYKTNIIIPNLQQLAPLTDSTNLYNLQMGNIKLREATDKSVNFNLNHSDQTSKNTLNYNFYASAGIIDNGIVDSIFIDNQNKRTIYLTNANGNKYLNANGFLRKTFKLKTTELQLSLNGGINIAKNASYLNDVFSFSNILNTNAKLSLNYTYKDKFAAEAGQGFNTYRTEQEAFNTKYSGLNLTSSLSSIYNITKKFTLSSNISFNSSKSNSAANINFAIWNASAVYRFLKGNNAEFKFSAMDLLHQNTNIINYGGANSFTLGSQNVLQQYFMTTFSYYPRQFGKKPVKK</sequence>
<protein>
    <recommendedName>
        <fullName evidence="2">Outer membrane protein beta-barrel domain-containing protein</fullName>
    </recommendedName>
</protein>
<keyword evidence="4" id="KW-1185">Reference proteome</keyword>
<feature type="signal peptide" evidence="1">
    <location>
        <begin position="1"/>
        <end position="22"/>
    </location>
</feature>
<dbReference type="OrthoDB" id="1086219at2"/>
<dbReference type="EMBL" id="SIXF01000010">
    <property type="protein sequence ID" value="TBO41956.1"/>
    <property type="molecule type" value="Genomic_DNA"/>
</dbReference>
<feature type="domain" description="Outer membrane protein beta-barrel" evidence="2">
    <location>
        <begin position="615"/>
        <end position="929"/>
    </location>
</feature>
<proteinExistence type="predicted"/>
<dbReference type="AlphaFoldDB" id="A0A4Q9HCB5"/>
<evidence type="ECO:0000259" key="2">
    <source>
        <dbReference type="Pfam" id="PF14905"/>
    </source>
</evidence>
<dbReference type="Proteomes" id="UP000291819">
    <property type="component" value="Unassembled WGS sequence"/>
</dbReference>
<keyword evidence="1" id="KW-0732">Signal</keyword>
<organism evidence="3 4">
    <name type="scientific">Pedobacter kyonggii</name>
    <dbReference type="NCBI Taxonomy" id="1926871"/>
    <lineage>
        <taxon>Bacteria</taxon>
        <taxon>Pseudomonadati</taxon>
        <taxon>Bacteroidota</taxon>
        <taxon>Sphingobacteriia</taxon>
        <taxon>Sphingobacteriales</taxon>
        <taxon>Sphingobacteriaceae</taxon>
        <taxon>Pedobacter</taxon>
    </lineage>
</organism>
<accession>A0A4Q9HCB5</accession>